<evidence type="ECO:0000256" key="1">
    <source>
        <dbReference type="SAM" id="MobiDB-lite"/>
    </source>
</evidence>
<feature type="compositionally biased region" description="Basic and acidic residues" evidence="1">
    <location>
        <begin position="185"/>
        <end position="199"/>
    </location>
</feature>
<dbReference type="Proteomes" id="UP000036681">
    <property type="component" value="Unplaced"/>
</dbReference>
<name>A0A0M3IL93_ASCLU</name>
<dbReference type="GO" id="GO:0007399">
    <property type="term" value="P:nervous system development"/>
    <property type="evidence" value="ECO:0007669"/>
    <property type="project" value="TreeGrafter"/>
</dbReference>
<feature type="compositionally biased region" description="Polar residues" evidence="1">
    <location>
        <begin position="200"/>
        <end position="229"/>
    </location>
</feature>
<dbReference type="WBParaSite" id="ALUE_0001952101-mRNA-1">
    <property type="protein sequence ID" value="ALUE_0001952101-mRNA-1"/>
    <property type="gene ID" value="ALUE_0001952101"/>
</dbReference>
<feature type="region of interest" description="Disordered" evidence="1">
    <location>
        <begin position="397"/>
        <end position="416"/>
    </location>
</feature>
<dbReference type="AlphaFoldDB" id="A0A0M3IL93"/>
<dbReference type="InterPro" id="IPR003438">
    <property type="entry name" value="GDNF_rcpt"/>
</dbReference>
<evidence type="ECO:0000313" key="3">
    <source>
        <dbReference type="WBParaSite" id="ALUE_0001952101-mRNA-1"/>
    </source>
</evidence>
<dbReference type="PANTHER" id="PTHR10269">
    <property type="entry name" value="GDNF RECEPTOR ALPHA"/>
    <property type="match status" value="1"/>
</dbReference>
<feature type="region of interest" description="Disordered" evidence="1">
    <location>
        <begin position="51"/>
        <end position="81"/>
    </location>
</feature>
<dbReference type="PANTHER" id="PTHR10269:SF12">
    <property type="entry name" value="GLIAL CELL LINE-DERIVED NEUROTROPHIC FAMILY RECEPTOR-LIKE, ISOFORM E"/>
    <property type="match status" value="1"/>
</dbReference>
<proteinExistence type="predicted"/>
<accession>A0A0M3IL93</accession>
<feature type="compositionally biased region" description="Polar residues" evidence="1">
    <location>
        <begin position="256"/>
        <end position="272"/>
    </location>
</feature>
<protein>
    <submittedName>
        <fullName evidence="3">GDNF domain-containing protein</fullName>
    </submittedName>
</protein>
<sequence length="517" mass="57468">MYASVYFCPYLGSDCQSDEISLSGDFPTSISFLSREWTLSETYEIPERYQISSDHYRPSNPQFSLTANDDHPMGAPKSSHVVAESHDVQINAGRPSSISLLSEDSRPVQQQAVLDRHPLTSDHDAQGLKADQSGAIQIEQRLERVRPHLQPPASVHPMPDSLEESGSPVISPGRHNRTGNTHVGYQDHHSDVSSTDHSKNSYQSRGGSLPQRFTSGKSNTGQQVTTTQPPEMHLSTGRSHSMTAAGDDRSSPVRPTHSNVATSENNSRNSYRTKQVTDEFRHITDEYSRNKAGTERIHASYTVTRSTQPWRKTTVNFSTVPSLTNITRSRNGQFRGSGEDAIETTTRQGESRKVSQPLRAVLPTNLFPQIVVAFLNPPFQRSLLNLKVNSARRTPQTLQRNGNDVGGLSGIANQSIPTDRGRISESTISTIIIESESEFRQKNSSASTCIAAHHRCERSDTCKWHLSEVEIRCTGQCNRQLCAAALQRFTRYVARPSVESLMFCHCNVADKECLEHQ</sequence>
<feature type="region of interest" description="Disordered" evidence="1">
    <location>
        <begin position="149"/>
        <end position="272"/>
    </location>
</feature>
<reference evidence="3" key="1">
    <citation type="submission" date="2017-02" db="UniProtKB">
        <authorList>
            <consortium name="WormBaseParasite"/>
        </authorList>
    </citation>
    <scope>IDENTIFICATION</scope>
</reference>
<evidence type="ECO:0000313" key="2">
    <source>
        <dbReference type="Proteomes" id="UP000036681"/>
    </source>
</evidence>
<dbReference type="GO" id="GO:0038023">
    <property type="term" value="F:signaling receptor activity"/>
    <property type="evidence" value="ECO:0007669"/>
    <property type="project" value="InterPro"/>
</dbReference>
<organism evidence="2 3">
    <name type="scientific">Ascaris lumbricoides</name>
    <name type="common">Giant roundworm</name>
    <dbReference type="NCBI Taxonomy" id="6252"/>
    <lineage>
        <taxon>Eukaryota</taxon>
        <taxon>Metazoa</taxon>
        <taxon>Ecdysozoa</taxon>
        <taxon>Nematoda</taxon>
        <taxon>Chromadorea</taxon>
        <taxon>Rhabditida</taxon>
        <taxon>Spirurina</taxon>
        <taxon>Ascaridomorpha</taxon>
        <taxon>Ascaridoidea</taxon>
        <taxon>Ascarididae</taxon>
        <taxon>Ascaris</taxon>
    </lineage>
</organism>
<keyword evidence="2" id="KW-1185">Reference proteome</keyword>
<dbReference type="GO" id="GO:0043235">
    <property type="term" value="C:receptor complex"/>
    <property type="evidence" value="ECO:0007669"/>
    <property type="project" value="TreeGrafter"/>
</dbReference>
<dbReference type="GO" id="GO:0009897">
    <property type="term" value="C:external side of plasma membrane"/>
    <property type="evidence" value="ECO:0007669"/>
    <property type="project" value="TreeGrafter"/>
</dbReference>